<dbReference type="STRING" id="1166073.SAMN05192530_10742"/>
<dbReference type="AlphaFoldDB" id="A0A1H0K0U4"/>
<evidence type="ECO:0000256" key="1">
    <source>
        <dbReference type="SAM" id="Phobius"/>
    </source>
</evidence>
<accession>A0A1H0K0U4</accession>
<dbReference type="PANTHER" id="PTHR14136:SF17">
    <property type="entry name" value="BTB_POZ DOMAIN-CONTAINING PROTEIN KCTD9"/>
    <property type="match status" value="1"/>
</dbReference>
<dbReference type="PANTHER" id="PTHR14136">
    <property type="entry name" value="BTB_POZ DOMAIN-CONTAINING PROTEIN KCTD9"/>
    <property type="match status" value="1"/>
</dbReference>
<dbReference type="SUPFAM" id="SSF141571">
    <property type="entry name" value="Pentapeptide repeat-like"/>
    <property type="match status" value="1"/>
</dbReference>
<dbReference type="Proteomes" id="UP000198793">
    <property type="component" value="Unassembled WGS sequence"/>
</dbReference>
<evidence type="ECO:0000313" key="2">
    <source>
        <dbReference type="EMBL" id="SDO49615.1"/>
    </source>
</evidence>
<keyword evidence="3" id="KW-1185">Reference proteome</keyword>
<dbReference type="Pfam" id="PF00805">
    <property type="entry name" value="Pentapeptide"/>
    <property type="match status" value="3"/>
</dbReference>
<reference evidence="2 3" key="1">
    <citation type="submission" date="2016-10" db="EMBL/GenBank/DDBJ databases">
        <authorList>
            <person name="de Groot N.N."/>
        </authorList>
    </citation>
    <scope>NUCLEOTIDE SEQUENCE [LARGE SCALE GENOMIC DNA]</scope>
    <source>
        <strain evidence="3">L7-484,KACC 16230,DSM 25025</strain>
    </source>
</reference>
<name>A0A1H0K0U4_9HYPH</name>
<dbReference type="InterPro" id="IPR001646">
    <property type="entry name" value="5peptide_repeat"/>
</dbReference>
<proteinExistence type="predicted"/>
<dbReference type="Gene3D" id="2.160.20.80">
    <property type="entry name" value="E3 ubiquitin-protein ligase SopA"/>
    <property type="match status" value="2"/>
</dbReference>
<dbReference type="OrthoDB" id="7908941at2"/>
<keyword evidence="1" id="KW-1133">Transmembrane helix</keyword>
<feature type="transmembrane region" description="Helical" evidence="1">
    <location>
        <begin position="431"/>
        <end position="451"/>
    </location>
</feature>
<protein>
    <submittedName>
        <fullName evidence="2">Uncharacterized protein YjbI, contains pentapeptide repeats</fullName>
    </submittedName>
</protein>
<keyword evidence="1" id="KW-0472">Membrane</keyword>
<evidence type="ECO:0000313" key="3">
    <source>
        <dbReference type="Proteomes" id="UP000198793"/>
    </source>
</evidence>
<keyword evidence="1" id="KW-0812">Transmembrane</keyword>
<organism evidence="2 3">
    <name type="scientific">Aureimonas jatrophae</name>
    <dbReference type="NCBI Taxonomy" id="1166073"/>
    <lineage>
        <taxon>Bacteria</taxon>
        <taxon>Pseudomonadati</taxon>
        <taxon>Pseudomonadota</taxon>
        <taxon>Alphaproteobacteria</taxon>
        <taxon>Hyphomicrobiales</taxon>
        <taxon>Aurantimonadaceae</taxon>
        <taxon>Aureimonas</taxon>
    </lineage>
</organism>
<gene>
    <name evidence="2" type="ORF">SAMN05192530_10742</name>
</gene>
<feature type="transmembrane region" description="Helical" evidence="1">
    <location>
        <begin position="371"/>
        <end position="390"/>
    </location>
</feature>
<dbReference type="RefSeq" id="WP_090674956.1">
    <property type="nucleotide sequence ID" value="NZ_FNIT01000007.1"/>
</dbReference>
<dbReference type="InterPro" id="IPR051082">
    <property type="entry name" value="Pentapeptide-BTB/POZ_domain"/>
</dbReference>
<sequence>MNQHAPPRADAPLGALLADCGLERAGERLDLRRAALGREAMASRTAALREALGANAPPPVWWDEREARLALRGAELQRAQLDGADLSGADLGAARLAGAVGRGMRLDGALIEETDFTGADLSGASFAGAVAGQAVLAQAMLEDATFARAAMRFAKLPGALLDGADFAEADLWGADFNGADADNTVFRGARLDEARLADVNLTHADFTGASLKLADLSGSRLRGAQFAGARLDGAKLRGADLSNTTLVRLNLSSCDLTHVRLAGAWIEGSRMSVEQLGGMVGEERAGDFEAAAQSYRALETNLSSIGAKDEASWAYKRSRLMGRRAAGQKAVASWRAGRRREALAAGYRWAADRSVEWLCDYGESMSRIVRAFALLIVVFAALYGLSAGLVPTGAAQGTRHVVDLMSYSALNMMTANPPAIGLDPVGRWTNILVGLQGAVGIILMGLFGFVLGNRIRR</sequence>
<dbReference type="EMBL" id="FNIT01000007">
    <property type="protein sequence ID" value="SDO49615.1"/>
    <property type="molecule type" value="Genomic_DNA"/>
</dbReference>